<keyword evidence="1" id="KW-0479">Metal-binding</keyword>
<keyword evidence="4" id="KW-0342">GTP-binding</keyword>
<evidence type="ECO:0000259" key="5">
    <source>
        <dbReference type="PROSITE" id="PS51706"/>
    </source>
</evidence>
<evidence type="ECO:0000256" key="4">
    <source>
        <dbReference type="ARBA" id="ARBA00023134"/>
    </source>
</evidence>
<dbReference type="KEGG" id="cten:18249722"/>
<evidence type="ECO:0000256" key="1">
    <source>
        <dbReference type="ARBA" id="ARBA00022723"/>
    </source>
</evidence>
<dbReference type="PANTHER" id="PTHR46498">
    <property type="entry name" value="GTP-BINDING PROTEIN 8"/>
    <property type="match status" value="1"/>
</dbReference>
<dbReference type="PROSITE" id="PS51706">
    <property type="entry name" value="G_ENGB"/>
    <property type="match status" value="1"/>
</dbReference>
<dbReference type="STRING" id="590646.G3AZZ2"/>
<dbReference type="GeneID" id="18249722"/>
<keyword evidence="3" id="KW-0460">Magnesium</keyword>
<dbReference type="SUPFAM" id="SSF52540">
    <property type="entry name" value="P-loop containing nucleoside triphosphate hydrolases"/>
    <property type="match status" value="1"/>
</dbReference>
<dbReference type="AlphaFoldDB" id="G3AZZ2"/>
<dbReference type="InterPro" id="IPR027417">
    <property type="entry name" value="P-loop_NTPase"/>
</dbReference>
<dbReference type="GO" id="GO:0005739">
    <property type="term" value="C:mitochondrion"/>
    <property type="evidence" value="ECO:0007669"/>
    <property type="project" value="TreeGrafter"/>
</dbReference>
<dbReference type="eggNOG" id="KOG2486">
    <property type="taxonomic scope" value="Eukaryota"/>
</dbReference>
<proteinExistence type="predicted"/>
<dbReference type="GO" id="GO:0005525">
    <property type="term" value="F:GTP binding"/>
    <property type="evidence" value="ECO:0007669"/>
    <property type="project" value="UniProtKB-KW"/>
</dbReference>
<dbReference type="Pfam" id="PF01926">
    <property type="entry name" value="MMR_HSR1"/>
    <property type="match status" value="1"/>
</dbReference>
<dbReference type="GO" id="GO:0046872">
    <property type="term" value="F:metal ion binding"/>
    <property type="evidence" value="ECO:0007669"/>
    <property type="project" value="UniProtKB-KW"/>
</dbReference>
<dbReference type="OrthoDB" id="391988at2759"/>
<organism evidence="7">
    <name type="scientific">Candida tenuis (strain ATCC 10573 / BCRC 21748 / CBS 615 / JCM 9827 / NBRC 10315 / NRRL Y-1498 / VKM Y-70)</name>
    <name type="common">Yeast</name>
    <name type="synonym">Yamadazyma tenuis</name>
    <dbReference type="NCBI Taxonomy" id="590646"/>
    <lineage>
        <taxon>Eukaryota</taxon>
        <taxon>Fungi</taxon>
        <taxon>Dikarya</taxon>
        <taxon>Ascomycota</taxon>
        <taxon>Saccharomycotina</taxon>
        <taxon>Pichiomycetes</taxon>
        <taxon>Debaryomycetaceae</taxon>
        <taxon>Yamadazyma</taxon>
    </lineage>
</organism>
<feature type="domain" description="EngB-type G" evidence="5">
    <location>
        <begin position="117"/>
        <end position="288"/>
    </location>
</feature>
<dbReference type="HOGENOM" id="CLU_062874_0_0_1"/>
<dbReference type="InterPro" id="IPR030393">
    <property type="entry name" value="G_ENGB_dom"/>
</dbReference>
<evidence type="ECO:0000313" key="6">
    <source>
        <dbReference type="EMBL" id="EGV65275.1"/>
    </source>
</evidence>
<sequence>MMQTHIPQHVRTYSISYLTESIPPPPPLSSPHPKLISSVNHPKTVSHLIVTPKSLTNTFRHQDYAPVSGQLLNVTQKLFLGAKPRLEWTLADYKEIPDIKAIAKAAENPAYKFKAPILPEVLFLGHTNSGKSSLINNLLLNSKDSRTLGASTEYAFVSNKAGYTQTMNCFNVGNRFRLIDSPGYGQFGKEEQGQMVVEYIERRKVLRRAYLLIDSSHGLRDEDTQILGLLVTAGAPFEVVFTKVDMVILKIMKAHGVITKKVVDLASREANVLAVEHANAEVVRYYESLIENANLLNLPTLPRLFFNNAVANKMVQGRWGYKEIRTSIVESCGLS</sequence>
<evidence type="ECO:0000256" key="2">
    <source>
        <dbReference type="ARBA" id="ARBA00022741"/>
    </source>
</evidence>
<evidence type="ECO:0000256" key="3">
    <source>
        <dbReference type="ARBA" id="ARBA00022842"/>
    </source>
</evidence>
<dbReference type="Proteomes" id="UP000000707">
    <property type="component" value="Unassembled WGS sequence"/>
</dbReference>
<keyword evidence="7" id="KW-1185">Reference proteome</keyword>
<dbReference type="EMBL" id="GL996514">
    <property type="protein sequence ID" value="EGV65275.1"/>
    <property type="molecule type" value="Genomic_DNA"/>
</dbReference>
<keyword evidence="2" id="KW-0547">Nucleotide-binding</keyword>
<protein>
    <recommendedName>
        <fullName evidence="5">EngB-type G domain-containing protein</fullName>
    </recommendedName>
</protein>
<gene>
    <name evidence="6" type="ORF">CANTEDRAFT_133582</name>
</gene>
<reference evidence="6 7" key="1">
    <citation type="journal article" date="2011" name="Proc. Natl. Acad. Sci. U.S.A.">
        <title>Comparative genomics of xylose-fermenting fungi for enhanced biofuel production.</title>
        <authorList>
            <person name="Wohlbach D.J."/>
            <person name="Kuo A."/>
            <person name="Sato T.K."/>
            <person name="Potts K.M."/>
            <person name="Salamov A.A."/>
            <person name="LaButti K.M."/>
            <person name="Sun H."/>
            <person name="Clum A."/>
            <person name="Pangilinan J.L."/>
            <person name="Lindquist E.A."/>
            <person name="Lucas S."/>
            <person name="Lapidus A."/>
            <person name="Jin M."/>
            <person name="Gunawan C."/>
            <person name="Balan V."/>
            <person name="Dale B.E."/>
            <person name="Jeffries T.W."/>
            <person name="Zinkel R."/>
            <person name="Barry K.W."/>
            <person name="Grigoriev I.V."/>
            <person name="Gasch A.P."/>
        </authorList>
    </citation>
    <scope>NUCLEOTIDE SEQUENCE [LARGE SCALE GENOMIC DNA]</scope>
    <source>
        <strain evidence="7">ATCC 10573 / BCRC 21748 / CBS 615 / JCM 9827 / NBRC 10315 / NRRL Y-1498 / VKM Y-70</strain>
    </source>
</reference>
<dbReference type="InterPro" id="IPR006073">
    <property type="entry name" value="GTP-bd"/>
</dbReference>
<accession>G3AZZ2</accession>
<dbReference type="CDD" id="cd01876">
    <property type="entry name" value="YihA_EngB"/>
    <property type="match status" value="1"/>
</dbReference>
<name>G3AZZ2_CANTC</name>
<dbReference type="Gene3D" id="3.40.50.300">
    <property type="entry name" value="P-loop containing nucleotide triphosphate hydrolases"/>
    <property type="match status" value="1"/>
</dbReference>
<dbReference type="PANTHER" id="PTHR46498:SF1">
    <property type="entry name" value="GTP-BINDING PROTEIN 8"/>
    <property type="match status" value="1"/>
</dbReference>
<dbReference type="InterPro" id="IPR052279">
    <property type="entry name" value="EngB_GTPase"/>
</dbReference>
<evidence type="ECO:0000313" key="7">
    <source>
        <dbReference type="Proteomes" id="UP000000707"/>
    </source>
</evidence>